<keyword evidence="5" id="KW-1185">Reference proteome</keyword>
<dbReference type="InterPro" id="IPR033901">
    <property type="entry name" value="RNAPI/III_AC40"/>
</dbReference>
<dbReference type="InterPro" id="IPR011263">
    <property type="entry name" value="DNA-dir_RNA_pol_RpoA/D/Rpb3"/>
</dbReference>
<dbReference type="NCBIfam" id="NF001988">
    <property type="entry name" value="PRK00783.1"/>
    <property type="match status" value="1"/>
</dbReference>
<dbReference type="STRING" id="36087.A0A077Z3G9"/>
<dbReference type="GO" id="GO:0006351">
    <property type="term" value="P:DNA-templated transcription"/>
    <property type="evidence" value="ECO:0007669"/>
    <property type="project" value="InterPro"/>
</dbReference>
<evidence type="ECO:0000313" key="5">
    <source>
        <dbReference type="Proteomes" id="UP000030665"/>
    </source>
</evidence>
<dbReference type="Gene3D" id="3.30.70.3110">
    <property type="match status" value="1"/>
</dbReference>
<dbReference type="GO" id="GO:0003899">
    <property type="term" value="F:DNA-directed RNA polymerase activity"/>
    <property type="evidence" value="ECO:0007669"/>
    <property type="project" value="InterPro"/>
</dbReference>
<dbReference type="GO" id="GO:0005736">
    <property type="term" value="C:RNA polymerase I complex"/>
    <property type="evidence" value="ECO:0007669"/>
    <property type="project" value="TreeGrafter"/>
</dbReference>
<reference evidence="4" key="1">
    <citation type="submission" date="2014-01" db="EMBL/GenBank/DDBJ databases">
        <authorList>
            <person name="Aslett M."/>
        </authorList>
    </citation>
    <scope>NUCLEOTIDE SEQUENCE</scope>
</reference>
<dbReference type="GO" id="GO:0005666">
    <property type="term" value="C:RNA polymerase III complex"/>
    <property type="evidence" value="ECO:0007669"/>
    <property type="project" value="TreeGrafter"/>
</dbReference>
<organism evidence="4 5">
    <name type="scientific">Trichuris trichiura</name>
    <name type="common">Whipworm</name>
    <name type="synonym">Trichocephalus trichiurus</name>
    <dbReference type="NCBI Taxonomy" id="36087"/>
    <lineage>
        <taxon>Eukaryota</taxon>
        <taxon>Metazoa</taxon>
        <taxon>Ecdysozoa</taxon>
        <taxon>Nematoda</taxon>
        <taxon>Enoplea</taxon>
        <taxon>Dorylaimia</taxon>
        <taxon>Trichinellida</taxon>
        <taxon>Trichuridae</taxon>
        <taxon>Trichuris</taxon>
    </lineage>
</organism>
<proteinExistence type="inferred from homology"/>
<dbReference type="GO" id="GO:0046983">
    <property type="term" value="F:protein dimerization activity"/>
    <property type="evidence" value="ECO:0007669"/>
    <property type="project" value="InterPro"/>
</dbReference>
<evidence type="ECO:0000259" key="3">
    <source>
        <dbReference type="SMART" id="SM00662"/>
    </source>
</evidence>
<feature type="domain" description="DNA-directed RNA polymerase RpoA/D/Rpb3-type" evidence="3">
    <location>
        <begin position="54"/>
        <end position="294"/>
    </location>
</feature>
<dbReference type="SMART" id="SM00662">
    <property type="entry name" value="RPOLD"/>
    <property type="match status" value="1"/>
</dbReference>
<evidence type="ECO:0000313" key="4">
    <source>
        <dbReference type="EMBL" id="CDW54193.1"/>
    </source>
</evidence>
<accession>A0A077Z3G9</accession>
<dbReference type="AlphaFoldDB" id="A0A077Z3G9"/>
<dbReference type="InterPro" id="IPR050518">
    <property type="entry name" value="Rpo3/RPB3_RNA_Pol_subunit"/>
</dbReference>
<dbReference type="PANTHER" id="PTHR11800:SF13">
    <property type="entry name" value="DNA-DIRECTED RNA POLYMERASES I AND III SUBUNIT RPAC1"/>
    <property type="match status" value="1"/>
</dbReference>
<dbReference type="HAMAP" id="MF_00320">
    <property type="entry name" value="RNApol_arch_Rpo3"/>
    <property type="match status" value="1"/>
</dbReference>
<dbReference type="EMBL" id="HG805883">
    <property type="protein sequence ID" value="CDW54193.1"/>
    <property type="molecule type" value="Genomic_DNA"/>
</dbReference>
<dbReference type="Proteomes" id="UP000030665">
    <property type="component" value="Unassembled WGS sequence"/>
</dbReference>
<gene>
    <name evidence="4" type="ORF">TTRE_0000246301</name>
</gene>
<name>A0A077Z3G9_TRITR</name>
<dbReference type="PANTHER" id="PTHR11800">
    <property type="entry name" value="DNA-DIRECTED RNA POLYMERASE"/>
    <property type="match status" value="1"/>
</dbReference>
<evidence type="ECO:0000256" key="2">
    <source>
        <dbReference type="ARBA" id="ARBA00023163"/>
    </source>
</evidence>
<dbReference type="SUPFAM" id="SSF55257">
    <property type="entry name" value="RBP11-like subunits of RNA polymerase"/>
    <property type="match status" value="1"/>
</dbReference>
<dbReference type="InterPro" id="IPR036643">
    <property type="entry name" value="RNApol_insert_sf"/>
</dbReference>
<dbReference type="InterPro" id="IPR036603">
    <property type="entry name" value="RBP11-like"/>
</dbReference>
<sequence length="299" mass="34145">MSKEERAWQRTTYKAEYVEVPYDWHDAEAAKGEWDVEKYMQNVSVKIIEMSNYSIEFDVCNLHPSFANALRRILIAEVPTVAIEKVKLFQNTSVIPDEVLVHRLGLIPLRVNPKKLAWTEPVYSRDLTWVPLDGQNDIFKKKAPRPAYPDILIDELTLNDIVEADCYCVKGIGRDHAKFSPVAACFYRFHPEIKLHRDLYDNEAELLKENMSKGVIDCVPCEDGRKKAVVSNARLEMCSGNHFRIPELAQAVTVTSHMDHLIFTVESVGQMKVAKIIAEAFEVMKTKCDTLLEALNFAT</sequence>
<dbReference type="InterPro" id="IPR022842">
    <property type="entry name" value="RNAP_Rpo3/Rpb3/RPAC1"/>
</dbReference>
<dbReference type="Pfam" id="PF01193">
    <property type="entry name" value="RNA_pol_L"/>
    <property type="match status" value="1"/>
</dbReference>
<dbReference type="CDD" id="cd07032">
    <property type="entry name" value="RNAP_I_II_AC40"/>
    <property type="match status" value="1"/>
</dbReference>
<dbReference type="OrthoDB" id="3784at2759"/>
<keyword evidence="2" id="KW-0804">Transcription</keyword>
<keyword evidence="1" id="KW-0240">DNA-directed RNA polymerase</keyword>
<dbReference type="SUPFAM" id="SSF56553">
    <property type="entry name" value="Insert subdomain of RNA polymerase alpha subunit"/>
    <property type="match status" value="1"/>
</dbReference>
<evidence type="ECO:0000256" key="1">
    <source>
        <dbReference type="ARBA" id="ARBA00022478"/>
    </source>
</evidence>
<reference evidence="4" key="2">
    <citation type="submission" date="2014-03" db="EMBL/GenBank/DDBJ databases">
        <title>The whipworm genome and dual-species transcriptomics of an intimate host-pathogen interaction.</title>
        <authorList>
            <person name="Foth B.J."/>
            <person name="Tsai I.J."/>
            <person name="Reid A.J."/>
            <person name="Bancroft A.J."/>
            <person name="Nichol S."/>
            <person name="Tracey A."/>
            <person name="Holroyd N."/>
            <person name="Cotton J.A."/>
            <person name="Stanley E.J."/>
            <person name="Zarowiecki M."/>
            <person name="Liu J.Z."/>
            <person name="Huckvale T."/>
            <person name="Cooper P.J."/>
            <person name="Grencis R.K."/>
            <person name="Berriman M."/>
        </authorList>
    </citation>
    <scope>NUCLEOTIDE SEQUENCE [LARGE SCALE GENOMIC DNA]</scope>
</reference>
<dbReference type="Gene3D" id="2.170.120.12">
    <property type="entry name" value="DNA-directed RNA polymerase, insert domain"/>
    <property type="match status" value="1"/>
</dbReference>
<protein>
    <submittedName>
        <fullName evidence="4">DNA directed RNA polymerases I and III subunit</fullName>
    </submittedName>
</protein>
<dbReference type="Gene3D" id="3.30.1360.10">
    <property type="entry name" value="RNA polymerase, RBP11-like subunit"/>
    <property type="match status" value="1"/>
</dbReference>